<dbReference type="EMBL" id="AYRZ02000007">
    <property type="protein sequence ID" value="PHT75856.1"/>
    <property type="molecule type" value="Genomic_DNA"/>
</dbReference>
<feature type="domain" description="Kinesin motor" evidence="3">
    <location>
        <begin position="1"/>
        <end position="92"/>
    </location>
</feature>
<dbReference type="GO" id="GO:0005524">
    <property type="term" value="F:ATP binding"/>
    <property type="evidence" value="ECO:0007669"/>
    <property type="project" value="InterPro"/>
</dbReference>
<dbReference type="GO" id="GO:0003777">
    <property type="term" value="F:microtubule motor activity"/>
    <property type="evidence" value="ECO:0007669"/>
    <property type="project" value="InterPro"/>
</dbReference>
<sequence>MDLAGSERLMKIDVQDDRLKKCQNINRSLSALGDLILALANRSIHIPSGNTRPFLTVGGESKALMFVQISSSDKDLSETISSLNFATRVRRVELDLVGTYANAVHMMELDLLRKKRRALGLTFPSPWSSDRLLDLLFLLPVLQAGSWIYFSFTLFFRQALRLNFPLPCSSGGLLDMVFLHSVLQAGSWTYFSFTLFFRKAPGLTFS</sequence>
<dbReference type="InterPro" id="IPR027417">
    <property type="entry name" value="P-loop_NTPase"/>
</dbReference>
<dbReference type="InterPro" id="IPR001752">
    <property type="entry name" value="Kinesin_motor_dom"/>
</dbReference>
<protein>
    <recommendedName>
        <fullName evidence="3">Kinesin motor domain-containing protein</fullName>
    </recommendedName>
</protein>
<evidence type="ECO:0000313" key="5">
    <source>
        <dbReference type="Proteomes" id="UP000222542"/>
    </source>
</evidence>
<proteinExistence type="inferred from homology"/>
<name>A0A2G2Z1I7_CAPAN</name>
<organism evidence="4 5">
    <name type="scientific">Capsicum annuum</name>
    <name type="common">Capsicum pepper</name>
    <dbReference type="NCBI Taxonomy" id="4072"/>
    <lineage>
        <taxon>Eukaryota</taxon>
        <taxon>Viridiplantae</taxon>
        <taxon>Streptophyta</taxon>
        <taxon>Embryophyta</taxon>
        <taxon>Tracheophyta</taxon>
        <taxon>Spermatophyta</taxon>
        <taxon>Magnoliopsida</taxon>
        <taxon>eudicotyledons</taxon>
        <taxon>Gunneridae</taxon>
        <taxon>Pentapetalae</taxon>
        <taxon>asterids</taxon>
        <taxon>lamiids</taxon>
        <taxon>Solanales</taxon>
        <taxon>Solanaceae</taxon>
        <taxon>Solanoideae</taxon>
        <taxon>Capsiceae</taxon>
        <taxon>Capsicum</taxon>
    </lineage>
</organism>
<comment type="similarity">
    <text evidence="2">Belongs to the TRAFAC class myosin-kinesin ATPase superfamily. Kinesin family.</text>
</comment>
<reference evidence="4 5" key="1">
    <citation type="journal article" date="2014" name="Nat. Genet.">
        <title>Genome sequence of the hot pepper provides insights into the evolution of pungency in Capsicum species.</title>
        <authorList>
            <person name="Kim S."/>
            <person name="Park M."/>
            <person name="Yeom S.I."/>
            <person name="Kim Y.M."/>
            <person name="Lee J.M."/>
            <person name="Lee H.A."/>
            <person name="Seo E."/>
            <person name="Choi J."/>
            <person name="Cheong K."/>
            <person name="Kim K.T."/>
            <person name="Jung K."/>
            <person name="Lee G.W."/>
            <person name="Oh S.K."/>
            <person name="Bae C."/>
            <person name="Kim S.B."/>
            <person name="Lee H.Y."/>
            <person name="Kim S.Y."/>
            <person name="Kim M.S."/>
            <person name="Kang B.C."/>
            <person name="Jo Y.D."/>
            <person name="Yang H.B."/>
            <person name="Jeong H.J."/>
            <person name="Kang W.H."/>
            <person name="Kwon J.K."/>
            <person name="Shin C."/>
            <person name="Lim J.Y."/>
            <person name="Park J.H."/>
            <person name="Huh J.H."/>
            <person name="Kim J.S."/>
            <person name="Kim B.D."/>
            <person name="Cohen O."/>
            <person name="Paran I."/>
            <person name="Suh M.C."/>
            <person name="Lee S.B."/>
            <person name="Kim Y.K."/>
            <person name="Shin Y."/>
            <person name="Noh S.J."/>
            <person name="Park J."/>
            <person name="Seo Y.S."/>
            <person name="Kwon S.Y."/>
            <person name="Kim H.A."/>
            <person name="Park J.M."/>
            <person name="Kim H.J."/>
            <person name="Choi S.B."/>
            <person name="Bosland P.W."/>
            <person name="Reeves G."/>
            <person name="Jo S.H."/>
            <person name="Lee B.W."/>
            <person name="Cho H.T."/>
            <person name="Choi H.S."/>
            <person name="Lee M.S."/>
            <person name="Yu Y."/>
            <person name="Do Choi Y."/>
            <person name="Park B.S."/>
            <person name="van Deynze A."/>
            <person name="Ashrafi H."/>
            <person name="Hill T."/>
            <person name="Kim W.T."/>
            <person name="Pai H.S."/>
            <person name="Ahn H.K."/>
            <person name="Yeam I."/>
            <person name="Giovannoni J.J."/>
            <person name="Rose J.K."/>
            <person name="Sorensen I."/>
            <person name="Lee S.J."/>
            <person name="Kim R.W."/>
            <person name="Choi I.Y."/>
            <person name="Choi B.S."/>
            <person name="Lim J.S."/>
            <person name="Lee Y.H."/>
            <person name="Choi D."/>
        </authorList>
    </citation>
    <scope>NUCLEOTIDE SEQUENCE [LARGE SCALE GENOMIC DNA]</scope>
    <source>
        <strain evidence="5">cv. CM334</strain>
    </source>
</reference>
<comment type="caution">
    <text evidence="4">The sequence shown here is derived from an EMBL/GenBank/DDBJ whole genome shotgun (WGS) entry which is preliminary data.</text>
</comment>
<dbReference type="Gramene" id="PHT75856">
    <property type="protein sequence ID" value="PHT75856"/>
    <property type="gene ID" value="T459_19378"/>
</dbReference>
<keyword evidence="5" id="KW-1185">Reference proteome</keyword>
<dbReference type="PANTHER" id="PTHR47972">
    <property type="entry name" value="KINESIN-LIKE PROTEIN KLP-3"/>
    <property type="match status" value="1"/>
</dbReference>
<dbReference type="SUPFAM" id="SSF52540">
    <property type="entry name" value="P-loop containing nucleoside triphosphate hydrolases"/>
    <property type="match status" value="1"/>
</dbReference>
<dbReference type="Gene3D" id="3.40.850.10">
    <property type="entry name" value="Kinesin motor domain"/>
    <property type="match status" value="1"/>
</dbReference>
<dbReference type="InterPro" id="IPR036961">
    <property type="entry name" value="Kinesin_motor_dom_sf"/>
</dbReference>
<gene>
    <name evidence="4" type="ORF">T459_19378</name>
</gene>
<dbReference type="Pfam" id="PF00225">
    <property type="entry name" value="Kinesin"/>
    <property type="match status" value="1"/>
</dbReference>
<dbReference type="GO" id="GO:0008017">
    <property type="term" value="F:microtubule binding"/>
    <property type="evidence" value="ECO:0007669"/>
    <property type="project" value="InterPro"/>
</dbReference>
<dbReference type="STRING" id="4072.A0A2G2Z1I7"/>
<keyword evidence="1" id="KW-0505">Motor protein</keyword>
<dbReference type="InterPro" id="IPR027640">
    <property type="entry name" value="Kinesin-like_fam"/>
</dbReference>
<evidence type="ECO:0000259" key="3">
    <source>
        <dbReference type="PROSITE" id="PS50067"/>
    </source>
</evidence>
<evidence type="ECO:0000313" key="4">
    <source>
        <dbReference type="EMBL" id="PHT75856.1"/>
    </source>
</evidence>
<evidence type="ECO:0000256" key="1">
    <source>
        <dbReference type="ARBA" id="ARBA00023175"/>
    </source>
</evidence>
<accession>A0A2G2Z1I7</accession>
<reference evidence="4 5" key="2">
    <citation type="journal article" date="2017" name="Genome Biol.">
        <title>New reference genome sequences of hot pepper reveal the massive evolution of plant disease-resistance genes by retroduplication.</title>
        <authorList>
            <person name="Kim S."/>
            <person name="Park J."/>
            <person name="Yeom S.I."/>
            <person name="Kim Y.M."/>
            <person name="Seo E."/>
            <person name="Kim K.T."/>
            <person name="Kim M.S."/>
            <person name="Lee J.M."/>
            <person name="Cheong K."/>
            <person name="Shin H.S."/>
            <person name="Kim S.B."/>
            <person name="Han K."/>
            <person name="Lee J."/>
            <person name="Park M."/>
            <person name="Lee H.A."/>
            <person name="Lee H.Y."/>
            <person name="Lee Y."/>
            <person name="Oh S."/>
            <person name="Lee J.H."/>
            <person name="Choi E."/>
            <person name="Choi E."/>
            <person name="Lee S.E."/>
            <person name="Jeon J."/>
            <person name="Kim H."/>
            <person name="Choi G."/>
            <person name="Song H."/>
            <person name="Lee J."/>
            <person name="Lee S.C."/>
            <person name="Kwon J.K."/>
            <person name="Lee H.Y."/>
            <person name="Koo N."/>
            <person name="Hong Y."/>
            <person name="Kim R.W."/>
            <person name="Kang W.H."/>
            <person name="Huh J.H."/>
            <person name="Kang B.C."/>
            <person name="Yang T.J."/>
            <person name="Lee Y.H."/>
            <person name="Bennetzen J.L."/>
            <person name="Choi D."/>
        </authorList>
    </citation>
    <scope>NUCLEOTIDE SEQUENCE [LARGE SCALE GENOMIC DNA]</scope>
    <source>
        <strain evidence="5">cv. CM334</strain>
    </source>
</reference>
<dbReference type="PROSITE" id="PS50067">
    <property type="entry name" value="KINESIN_MOTOR_2"/>
    <property type="match status" value="1"/>
</dbReference>
<dbReference type="Proteomes" id="UP000222542">
    <property type="component" value="Unassembled WGS sequence"/>
</dbReference>
<comment type="caution">
    <text evidence="2">Lacks conserved residue(s) required for the propagation of feature annotation.</text>
</comment>
<dbReference type="GO" id="GO:0007018">
    <property type="term" value="P:microtubule-based movement"/>
    <property type="evidence" value="ECO:0007669"/>
    <property type="project" value="InterPro"/>
</dbReference>
<dbReference type="AlphaFoldDB" id="A0A2G2Z1I7"/>
<dbReference type="PANTHER" id="PTHR47972:SF18">
    <property type="entry name" value="KINESIN-LIKE PROTEIN KIN-14R"/>
    <property type="match status" value="1"/>
</dbReference>
<evidence type="ECO:0000256" key="2">
    <source>
        <dbReference type="PROSITE-ProRule" id="PRU00283"/>
    </source>
</evidence>